<keyword evidence="2" id="KW-1185">Reference proteome</keyword>
<evidence type="ECO:0000313" key="2">
    <source>
        <dbReference type="Proteomes" id="UP001165083"/>
    </source>
</evidence>
<sequence>MASVSKKYAAVEGPQIPKVQAKPKNRPPSLGKVFSRKHMADTLNPTKQKNKFTKCQVFSVCRRLMTVAAVIQYIYISMLASWDAVDELWSKPNPRETFEVFTTSFIAGYVGDGLIRDSPLVQNVLGGGTHHLERYQQAVLRTMYNSTTLFNLELVVILVYCSFTPLKSEDPATVRFFNLVRSRRDPNDLYIVQDFEVREFKRHGPAFFGALTIIHDVRKKIDEQLYIVAPRYPSSGFRNLRINRNHR</sequence>
<dbReference type="AlphaFoldDB" id="A0A9W6TDP2"/>
<proteinExistence type="predicted"/>
<comment type="caution">
    <text evidence="1">The sequence shown here is derived from an EMBL/GenBank/DDBJ whole genome shotgun (WGS) entry which is preliminary data.</text>
</comment>
<dbReference type="EMBL" id="BSXW01000105">
    <property type="protein sequence ID" value="GMF12147.1"/>
    <property type="molecule type" value="Genomic_DNA"/>
</dbReference>
<name>A0A9W6TDP2_9STRA</name>
<protein>
    <submittedName>
        <fullName evidence="1">Unnamed protein product</fullName>
    </submittedName>
</protein>
<accession>A0A9W6TDP2</accession>
<reference evidence="1" key="1">
    <citation type="submission" date="2023-04" db="EMBL/GenBank/DDBJ databases">
        <title>Phytophthora lilii NBRC 32176.</title>
        <authorList>
            <person name="Ichikawa N."/>
            <person name="Sato H."/>
            <person name="Tonouchi N."/>
        </authorList>
    </citation>
    <scope>NUCLEOTIDE SEQUENCE</scope>
    <source>
        <strain evidence="1">NBRC 32176</strain>
    </source>
</reference>
<evidence type="ECO:0000313" key="1">
    <source>
        <dbReference type="EMBL" id="GMF12147.1"/>
    </source>
</evidence>
<dbReference type="Proteomes" id="UP001165083">
    <property type="component" value="Unassembled WGS sequence"/>
</dbReference>
<gene>
    <name evidence="1" type="ORF">Plil01_000279700</name>
</gene>
<organism evidence="1 2">
    <name type="scientific">Phytophthora lilii</name>
    <dbReference type="NCBI Taxonomy" id="2077276"/>
    <lineage>
        <taxon>Eukaryota</taxon>
        <taxon>Sar</taxon>
        <taxon>Stramenopiles</taxon>
        <taxon>Oomycota</taxon>
        <taxon>Peronosporomycetes</taxon>
        <taxon>Peronosporales</taxon>
        <taxon>Peronosporaceae</taxon>
        <taxon>Phytophthora</taxon>
    </lineage>
</organism>